<feature type="compositionally biased region" description="Polar residues" evidence="1">
    <location>
        <begin position="1"/>
        <end position="10"/>
    </location>
</feature>
<dbReference type="Proteomes" id="UP000299102">
    <property type="component" value="Unassembled WGS sequence"/>
</dbReference>
<evidence type="ECO:0000313" key="2">
    <source>
        <dbReference type="EMBL" id="GBP80581.1"/>
    </source>
</evidence>
<protein>
    <submittedName>
        <fullName evidence="2">Uncharacterized protein</fullName>
    </submittedName>
</protein>
<keyword evidence="3" id="KW-1185">Reference proteome</keyword>
<name>A0A4C1YVV3_EUMVA</name>
<accession>A0A4C1YVV3</accession>
<gene>
    <name evidence="2" type="ORF">EVAR_66132_1</name>
</gene>
<feature type="compositionally biased region" description="Basic and acidic residues" evidence="1">
    <location>
        <begin position="11"/>
        <end position="20"/>
    </location>
</feature>
<sequence length="82" mass="8697">MASRTISPSTERAKKMKMTDSMDTDNDQGLQIPHPSASGGCSLIKSASAFATADVGKSGSNIPDVYKIINPPNLTVGWRKDT</sequence>
<proteinExistence type="predicted"/>
<reference evidence="2 3" key="1">
    <citation type="journal article" date="2019" name="Commun. Biol.">
        <title>The bagworm genome reveals a unique fibroin gene that provides high tensile strength.</title>
        <authorList>
            <person name="Kono N."/>
            <person name="Nakamura H."/>
            <person name="Ohtoshi R."/>
            <person name="Tomita M."/>
            <person name="Numata K."/>
            <person name="Arakawa K."/>
        </authorList>
    </citation>
    <scope>NUCLEOTIDE SEQUENCE [LARGE SCALE GENOMIC DNA]</scope>
</reference>
<dbReference type="AlphaFoldDB" id="A0A4C1YVV3"/>
<comment type="caution">
    <text evidence="2">The sequence shown here is derived from an EMBL/GenBank/DDBJ whole genome shotgun (WGS) entry which is preliminary data.</text>
</comment>
<evidence type="ECO:0000313" key="3">
    <source>
        <dbReference type="Proteomes" id="UP000299102"/>
    </source>
</evidence>
<evidence type="ECO:0000256" key="1">
    <source>
        <dbReference type="SAM" id="MobiDB-lite"/>
    </source>
</evidence>
<dbReference type="EMBL" id="BGZK01001469">
    <property type="protein sequence ID" value="GBP80581.1"/>
    <property type="molecule type" value="Genomic_DNA"/>
</dbReference>
<feature type="region of interest" description="Disordered" evidence="1">
    <location>
        <begin position="1"/>
        <end position="38"/>
    </location>
</feature>
<organism evidence="2 3">
    <name type="scientific">Eumeta variegata</name>
    <name type="common">Bagworm moth</name>
    <name type="synonym">Eumeta japonica</name>
    <dbReference type="NCBI Taxonomy" id="151549"/>
    <lineage>
        <taxon>Eukaryota</taxon>
        <taxon>Metazoa</taxon>
        <taxon>Ecdysozoa</taxon>
        <taxon>Arthropoda</taxon>
        <taxon>Hexapoda</taxon>
        <taxon>Insecta</taxon>
        <taxon>Pterygota</taxon>
        <taxon>Neoptera</taxon>
        <taxon>Endopterygota</taxon>
        <taxon>Lepidoptera</taxon>
        <taxon>Glossata</taxon>
        <taxon>Ditrysia</taxon>
        <taxon>Tineoidea</taxon>
        <taxon>Psychidae</taxon>
        <taxon>Oiketicinae</taxon>
        <taxon>Eumeta</taxon>
    </lineage>
</organism>